<sequence length="621" mass="68734">MLAIARASPPPNDDPFVFPKCTTRRHADELHAHLLTSGVLLHPSTTSRLIFHLCSSPSPPLHLLANRLLPLHPNVDPFLYNALIKASSNGSNPLNALLAFSLLLSSGVSPDPFSFSLSLTAAARASSLSAGSQLHALILKTGLSLNLYLQNVLISFYSKCGLYMAARQLFDRMPVRDSVSWNSMLDAYVRSGKLSSALELFYAMDDDEKNLISWNSMIGGCARSFNGIGIARQLFDQMPAHDSVSWNLMIDGYIKQGMIDEALELFDKMPKRDVIAWASVINGYMDAGNVELGRRLFDEMPERDVIAWNIMITGYAKNGMLNEALLIFIKMQVEGRIVPDDTTLVTALSAISELGRISLGTRIHKYIRMKRLSMSGKLGVALIDMYSKCGCLEEALQVFETSGMQTVDHWNAMIGGLAMHGFGELSLELFAEMKRRSLKPDDITFIGVLNACSHSGLVEVGLACFKSMIKDYKLEPKVQHYGCMVDILGRAGLLEEAVRLIEGMRVQPNDVVWRSLLSACRNHGNIEIGQKVVTSMTECDKCRSSSYVLLSNLYAGCGMWGDATRIRMMMKDEDFRKIPGCSWIELDGIVHEFVVGDNSHPQAQQIYSILLNLCTVEVNIS</sequence>
<protein>
    <submittedName>
        <fullName evidence="1">TPR-like protein</fullName>
    </submittedName>
</protein>
<gene>
    <name evidence="1" type="ORF">IHE45_11G001000</name>
</gene>
<comment type="caution">
    <text evidence="1">The sequence shown here is derived from an EMBL/GenBank/DDBJ whole genome shotgun (WGS) entry which is preliminary data.</text>
</comment>
<dbReference type="Proteomes" id="UP000827976">
    <property type="component" value="Chromosome 11"/>
</dbReference>
<dbReference type="EMBL" id="CM037021">
    <property type="protein sequence ID" value="KAH7668273.1"/>
    <property type="molecule type" value="Genomic_DNA"/>
</dbReference>
<proteinExistence type="predicted"/>
<organism evidence="1 2">
    <name type="scientific">Dioscorea alata</name>
    <name type="common">Purple yam</name>
    <dbReference type="NCBI Taxonomy" id="55571"/>
    <lineage>
        <taxon>Eukaryota</taxon>
        <taxon>Viridiplantae</taxon>
        <taxon>Streptophyta</taxon>
        <taxon>Embryophyta</taxon>
        <taxon>Tracheophyta</taxon>
        <taxon>Spermatophyta</taxon>
        <taxon>Magnoliopsida</taxon>
        <taxon>Liliopsida</taxon>
        <taxon>Dioscoreales</taxon>
        <taxon>Dioscoreaceae</taxon>
        <taxon>Dioscorea</taxon>
    </lineage>
</organism>
<evidence type="ECO:0000313" key="1">
    <source>
        <dbReference type="EMBL" id="KAH7668273.1"/>
    </source>
</evidence>
<reference evidence="2" key="1">
    <citation type="journal article" date="2022" name="Nat. Commun.">
        <title>Chromosome evolution and the genetic basis of agronomically important traits in greater yam.</title>
        <authorList>
            <person name="Bredeson J.V."/>
            <person name="Lyons J.B."/>
            <person name="Oniyinde I.O."/>
            <person name="Okereke N.R."/>
            <person name="Kolade O."/>
            <person name="Nnabue I."/>
            <person name="Nwadili C.O."/>
            <person name="Hribova E."/>
            <person name="Parker M."/>
            <person name="Nwogha J."/>
            <person name="Shu S."/>
            <person name="Carlson J."/>
            <person name="Kariba R."/>
            <person name="Muthemba S."/>
            <person name="Knop K."/>
            <person name="Barton G.J."/>
            <person name="Sherwood A.V."/>
            <person name="Lopez-Montes A."/>
            <person name="Asiedu R."/>
            <person name="Jamnadass R."/>
            <person name="Muchugi A."/>
            <person name="Goodstein D."/>
            <person name="Egesi C.N."/>
            <person name="Featherston J."/>
            <person name="Asfaw A."/>
            <person name="Simpson G.G."/>
            <person name="Dolezel J."/>
            <person name="Hendre P.S."/>
            <person name="Van Deynze A."/>
            <person name="Kumar P.L."/>
            <person name="Obidiegwu J.E."/>
            <person name="Bhattacharjee R."/>
            <person name="Rokhsar D.S."/>
        </authorList>
    </citation>
    <scope>NUCLEOTIDE SEQUENCE [LARGE SCALE GENOMIC DNA]</scope>
    <source>
        <strain evidence="2">cv. TDa95/00328</strain>
    </source>
</reference>
<keyword evidence="2" id="KW-1185">Reference proteome</keyword>
<accession>A0ACB7V4D1</accession>
<evidence type="ECO:0000313" key="2">
    <source>
        <dbReference type="Proteomes" id="UP000827976"/>
    </source>
</evidence>
<name>A0ACB7V4D1_DIOAL</name>